<dbReference type="InterPro" id="IPR006124">
    <property type="entry name" value="Metalloenzyme"/>
</dbReference>
<protein>
    <submittedName>
        <fullName evidence="2">Phosphoglycerate mutase</fullName>
        <ecNumber evidence="2">5.4.2.1</ecNumber>
    </submittedName>
</protein>
<gene>
    <name evidence="2" type="primary">pgam</name>
    <name evidence="2" type="ORF">NCTC10126_00695</name>
</gene>
<keyword evidence="2" id="KW-0413">Isomerase</keyword>
<dbReference type="GO" id="GO:0004619">
    <property type="term" value="F:phosphoglycerate mutase activity"/>
    <property type="evidence" value="ECO:0007669"/>
    <property type="project" value="InterPro"/>
</dbReference>
<sequence>MKRTILVVIDGLGLRDEKQGNGFKLAKTPTFDKLFKEYPNSIIQASGEYVGLPKGQMGNSEVGHLNIGAGTVVYTGLSLINKALKDGKFEKIKPLMKFLLM</sequence>
<dbReference type="Gene3D" id="3.40.720.10">
    <property type="entry name" value="Alkaline Phosphatase, subunit A"/>
    <property type="match status" value="1"/>
</dbReference>
<dbReference type="InterPro" id="IPR017850">
    <property type="entry name" value="Alkaline_phosphatase_core_sf"/>
</dbReference>
<dbReference type="PANTHER" id="PTHR31637:SF0">
    <property type="entry name" value="2,3-BISPHOSPHOGLYCERATE-INDEPENDENT PHOSPHOGLYCERATE MUTASE"/>
    <property type="match status" value="1"/>
</dbReference>
<dbReference type="Proteomes" id="UP000280036">
    <property type="component" value="Unassembled WGS sequence"/>
</dbReference>
<feature type="domain" description="Metalloenzyme" evidence="1">
    <location>
        <begin position="2"/>
        <end position="67"/>
    </location>
</feature>
<dbReference type="PANTHER" id="PTHR31637">
    <property type="entry name" value="2,3-BISPHOSPHOGLYCERATE-INDEPENDENT PHOSPHOGLYCERATE MUTASE"/>
    <property type="match status" value="1"/>
</dbReference>
<dbReference type="InterPro" id="IPR005995">
    <property type="entry name" value="Pgm_bpd_ind"/>
</dbReference>
<evidence type="ECO:0000259" key="1">
    <source>
        <dbReference type="Pfam" id="PF01676"/>
    </source>
</evidence>
<organism evidence="2 3">
    <name type="scientific">Mycoplasmopsis caviae</name>
    <dbReference type="NCBI Taxonomy" id="55603"/>
    <lineage>
        <taxon>Bacteria</taxon>
        <taxon>Bacillati</taxon>
        <taxon>Mycoplasmatota</taxon>
        <taxon>Mycoplasmoidales</taxon>
        <taxon>Metamycoplasmataceae</taxon>
        <taxon>Mycoplasmopsis</taxon>
    </lineage>
</organism>
<reference evidence="2 3" key="1">
    <citation type="submission" date="2018-12" db="EMBL/GenBank/DDBJ databases">
        <authorList>
            <consortium name="Pathogen Informatics"/>
        </authorList>
    </citation>
    <scope>NUCLEOTIDE SEQUENCE [LARGE SCALE GENOMIC DNA]</scope>
    <source>
        <strain evidence="2 3">NCTC10126</strain>
    </source>
</reference>
<dbReference type="AlphaFoldDB" id="A0A3P8MFB0"/>
<evidence type="ECO:0000313" key="2">
    <source>
        <dbReference type="EMBL" id="VDR42193.1"/>
    </source>
</evidence>
<evidence type="ECO:0000313" key="3">
    <source>
        <dbReference type="Proteomes" id="UP000280036"/>
    </source>
</evidence>
<dbReference type="EC" id="5.4.2.1" evidence="2"/>
<dbReference type="GO" id="GO:0005829">
    <property type="term" value="C:cytosol"/>
    <property type="evidence" value="ECO:0007669"/>
    <property type="project" value="TreeGrafter"/>
</dbReference>
<dbReference type="EMBL" id="UZVY01000001">
    <property type="protein sequence ID" value="VDR42193.1"/>
    <property type="molecule type" value="Genomic_DNA"/>
</dbReference>
<dbReference type="GO" id="GO:0030145">
    <property type="term" value="F:manganese ion binding"/>
    <property type="evidence" value="ECO:0007669"/>
    <property type="project" value="TreeGrafter"/>
</dbReference>
<accession>A0A3P8MFB0</accession>
<dbReference type="Pfam" id="PF01676">
    <property type="entry name" value="Metalloenzyme"/>
    <property type="match status" value="1"/>
</dbReference>
<dbReference type="GO" id="GO:0006007">
    <property type="term" value="P:glucose catabolic process"/>
    <property type="evidence" value="ECO:0007669"/>
    <property type="project" value="InterPro"/>
</dbReference>
<name>A0A3P8MFB0_9BACT</name>
<proteinExistence type="predicted"/>
<dbReference type="SUPFAM" id="SSF53649">
    <property type="entry name" value="Alkaline phosphatase-like"/>
    <property type="match status" value="1"/>
</dbReference>